<reference evidence="3" key="1">
    <citation type="submission" date="2021-01" db="EMBL/GenBank/DDBJ databases">
        <authorList>
            <person name="Corre E."/>
            <person name="Pelletier E."/>
            <person name="Niang G."/>
            <person name="Scheremetjew M."/>
            <person name="Finn R."/>
            <person name="Kale V."/>
            <person name="Holt S."/>
            <person name="Cochrane G."/>
            <person name="Meng A."/>
            <person name="Brown T."/>
            <person name="Cohen L."/>
        </authorList>
    </citation>
    <scope>NUCLEOTIDE SEQUENCE</scope>
    <source>
        <strain evidence="3">CCMP1594</strain>
    </source>
</reference>
<keyword evidence="2" id="KW-0732">Signal</keyword>
<proteinExistence type="predicted"/>
<accession>A0A7S4C7W6</accession>
<evidence type="ECO:0000256" key="1">
    <source>
        <dbReference type="SAM" id="Phobius"/>
    </source>
</evidence>
<keyword evidence="1" id="KW-0472">Membrane</keyword>
<feature type="transmembrane region" description="Helical" evidence="1">
    <location>
        <begin position="148"/>
        <end position="172"/>
    </location>
</feature>
<dbReference type="Pfam" id="PF11998">
    <property type="entry name" value="DUF3493"/>
    <property type="match status" value="1"/>
</dbReference>
<dbReference type="InterPro" id="IPR021883">
    <property type="entry name" value="LPA1-like"/>
</dbReference>
<evidence type="ECO:0000313" key="3">
    <source>
        <dbReference type="EMBL" id="CAE0789667.1"/>
    </source>
</evidence>
<feature type="transmembrane region" description="Helical" evidence="1">
    <location>
        <begin position="184"/>
        <end position="204"/>
    </location>
</feature>
<feature type="signal peptide" evidence="2">
    <location>
        <begin position="1"/>
        <end position="18"/>
    </location>
</feature>
<evidence type="ECO:0000256" key="2">
    <source>
        <dbReference type="SAM" id="SignalP"/>
    </source>
</evidence>
<gene>
    <name evidence="3" type="ORF">EGYM00163_LOCUS781</name>
</gene>
<dbReference type="AlphaFoldDB" id="A0A7S4C7W6"/>
<keyword evidence="1" id="KW-0812">Transmembrane</keyword>
<dbReference type="PANTHER" id="PTHR35498">
    <property type="entry name" value="PROTEIN LOW PSII ACCUMULATION 1, CHLOROPLASTIC"/>
    <property type="match status" value="1"/>
</dbReference>
<organism evidence="3">
    <name type="scientific">Eutreptiella gymnastica</name>
    <dbReference type="NCBI Taxonomy" id="73025"/>
    <lineage>
        <taxon>Eukaryota</taxon>
        <taxon>Discoba</taxon>
        <taxon>Euglenozoa</taxon>
        <taxon>Euglenida</taxon>
        <taxon>Spirocuta</taxon>
        <taxon>Euglenophyceae</taxon>
        <taxon>Eutreptiales</taxon>
        <taxon>Eutreptiaceae</taxon>
        <taxon>Eutreptiella</taxon>
    </lineage>
</organism>
<feature type="chain" id="PRO_5030632160" evidence="2">
    <location>
        <begin position="19"/>
        <end position="378"/>
    </location>
</feature>
<dbReference type="PANTHER" id="PTHR35498:SF1">
    <property type="entry name" value="LOW PSII ACCUMULATION-LIKE PROTEIN"/>
    <property type="match status" value="1"/>
</dbReference>
<sequence>MSWAALLFLVVSLGLCDALSSPAANVVQKAVGTKQALHDDALSRRSYTIRIPAAAAQPSAVMPPRAPASIQGALSKPGLGFHVLDAISRIALLATSGLVVLSLWPRMPTAPERWGMLNTTGQNPEPMEAFNKVGKQQEVSSQYRKVRLLAYVGVALVSSVSALIYIVRLLSFVADPVVTDYNDAIADVGVNLFALALVAVLFNVDKLPEEKLLAKTEEGGALATLRVRFNTTKENMMVGTMRTQDRKEGKRVVIVACNAQSITEYVQGLKAEAGALLEASDVVVVPVALPMTRASTIDQRIQFPNVDKDLFTAPYLASPNGGDWVSILGSECELATEAGILPVEYGFSIVIEKDGRIGRRIPGLPSVEDLFAPEEETV</sequence>
<protein>
    <submittedName>
        <fullName evidence="3">Uncharacterized protein</fullName>
    </submittedName>
</protein>
<keyword evidence="1" id="KW-1133">Transmembrane helix</keyword>
<name>A0A7S4C7W6_9EUGL</name>
<dbReference type="EMBL" id="HBJA01002563">
    <property type="protein sequence ID" value="CAE0789667.1"/>
    <property type="molecule type" value="Transcribed_RNA"/>
</dbReference>